<accession>A0A146KPX2</accession>
<sequence>MFDKLRNWTLNILECKTPNDLESCADFNYYSSDMDPRELPRPHKKYPSLELPSPVEERSLCMPQNGCHCHNCKELVELTECPICTGGYQRGVTACDHCGNVMCWSCAAKMPSCPFCRRPRPPARNTALERIFNKLQLPCNPSRLDSKKQSSLTMTEHVCLAKKDCPWTGELGSLAGHLEADHDISVLVGSGITIEIGGFRSKVRASDKRGRQYTVSLACYASIFVLNISLLKKKMRLLFTGASSHPTQRFGAWLEVDSSYRTMKGIMPVSTQRHKQKELFISCDGLLSPWRSNDDVVRMNITIRPLS</sequence>
<proteinExistence type="predicted"/>
<evidence type="ECO:0000256" key="1">
    <source>
        <dbReference type="ARBA" id="ARBA00022771"/>
    </source>
</evidence>
<keyword evidence="1 3" id="KW-0479">Metal-binding</keyword>
<name>A0A146KPX2_LYGHE</name>
<dbReference type="InterPro" id="IPR001841">
    <property type="entry name" value="Znf_RING"/>
</dbReference>
<reference evidence="5" key="1">
    <citation type="journal article" date="2016" name="Gigascience">
        <title>De novo construction of an expanded transcriptome assembly for the western tarnished plant bug, Lygus hesperus.</title>
        <authorList>
            <person name="Tassone E.E."/>
            <person name="Geib S.M."/>
            <person name="Hall B."/>
            <person name="Fabrick J.A."/>
            <person name="Brent C.S."/>
            <person name="Hull J.J."/>
        </authorList>
    </citation>
    <scope>NUCLEOTIDE SEQUENCE</scope>
</reference>
<keyword evidence="2" id="KW-0862">Zinc</keyword>
<dbReference type="GO" id="GO:0008270">
    <property type="term" value="F:zinc ion binding"/>
    <property type="evidence" value="ECO:0007669"/>
    <property type="project" value="UniProtKB-KW"/>
</dbReference>
<gene>
    <name evidence="5" type="primary">SINAT4</name>
    <name evidence="5" type="ORF">g.41191</name>
</gene>
<protein>
    <submittedName>
        <fullName evidence="5">E3 ubiquitin-protein ligase SINAT4</fullName>
    </submittedName>
</protein>
<dbReference type="EMBL" id="GDHC01020066">
    <property type="protein sequence ID" value="JAP98562.1"/>
    <property type="molecule type" value="Transcribed_RNA"/>
</dbReference>
<evidence type="ECO:0000259" key="4">
    <source>
        <dbReference type="PROSITE" id="PS50089"/>
    </source>
</evidence>
<dbReference type="PROSITE" id="PS50089">
    <property type="entry name" value="ZF_RING_2"/>
    <property type="match status" value="1"/>
</dbReference>
<evidence type="ECO:0000256" key="2">
    <source>
        <dbReference type="ARBA" id="ARBA00022833"/>
    </source>
</evidence>
<evidence type="ECO:0000313" key="5">
    <source>
        <dbReference type="EMBL" id="JAP98562.1"/>
    </source>
</evidence>
<feature type="domain" description="RING-type" evidence="4">
    <location>
        <begin position="81"/>
        <end position="117"/>
    </location>
</feature>
<organism evidence="5">
    <name type="scientific">Lygus hesperus</name>
    <name type="common">Western plant bug</name>
    <dbReference type="NCBI Taxonomy" id="30085"/>
    <lineage>
        <taxon>Eukaryota</taxon>
        <taxon>Metazoa</taxon>
        <taxon>Ecdysozoa</taxon>
        <taxon>Arthropoda</taxon>
        <taxon>Hexapoda</taxon>
        <taxon>Insecta</taxon>
        <taxon>Pterygota</taxon>
        <taxon>Neoptera</taxon>
        <taxon>Paraneoptera</taxon>
        <taxon>Hemiptera</taxon>
        <taxon>Heteroptera</taxon>
        <taxon>Panheteroptera</taxon>
        <taxon>Cimicomorpha</taxon>
        <taxon>Miridae</taxon>
        <taxon>Mirini</taxon>
        <taxon>Lygus</taxon>
    </lineage>
</organism>
<keyword evidence="1 3" id="KW-0863">Zinc-finger</keyword>
<dbReference type="AlphaFoldDB" id="A0A146KPX2"/>
<dbReference type="SUPFAM" id="SSF57850">
    <property type="entry name" value="RING/U-box"/>
    <property type="match status" value="1"/>
</dbReference>
<evidence type="ECO:0000256" key="3">
    <source>
        <dbReference type="PROSITE-ProRule" id="PRU00175"/>
    </source>
</evidence>